<feature type="region of interest" description="Disordered" evidence="1">
    <location>
        <begin position="1"/>
        <end position="128"/>
    </location>
</feature>
<keyword evidence="3" id="KW-1185">Reference proteome</keyword>
<name>A0ABR0EZD2_ZASCE</name>
<proteinExistence type="predicted"/>
<comment type="caution">
    <text evidence="2">The sequence shown here is derived from an EMBL/GenBank/DDBJ whole genome shotgun (WGS) entry which is preliminary data.</text>
</comment>
<feature type="compositionally biased region" description="Acidic residues" evidence="1">
    <location>
        <begin position="100"/>
        <end position="114"/>
    </location>
</feature>
<dbReference type="Proteomes" id="UP001305779">
    <property type="component" value="Unassembled WGS sequence"/>
</dbReference>
<feature type="compositionally biased region" description="Basic and acidic residues" evidence="1">
    <location>
        <begin position="66"/>
        <end position="99"/>
    </location>
</feature>
<organism evidence="2 3">
    <name type="scientific">Zasmidium cellare</name>
    <name type="common">Wine cellar mold</name>
    <name type="synonym">Racodium cellare</name>
    <dbReference type="NCBI Taxonomy" id="395010"/>
    <lineage>
        <taxon>Eukaryota</taxon>
        <taxon>Fungi</taxon>
        <taxon>Dikarya</taxon>
        <taxon>Ascomycota</taxon>
        <taxon>Pezizomycotina</taxon>
        <taxon>Dothideomycetes</taxon>
        <taxon>Dothideomycetidae</taxon>
        <taxon>Mycosphaerellales</taxon>
        <taxon>Mycosphaerellaceae</taxon>
        <taxon>Zasmidium</taxon>
    </lineage>
</organism>
<gene>
    <name evidence="2" type="ORF">PRZ48_004133</name>
</gene>
<evidence type="ECO:0000313" key="2">
    <source>
        <dbReference type="EMBL" id="KAK4506168.1"/>
    </source>
</evidence>
<reference evidence="2 3" key="1">
    <citation type="journal article" date="2023" name="G3 (Bethesda)">
        <title>A chromosome-level genome assembly of Zasmidium syzygii isolated from banana leaves.</title>
        <authorList>
            <person name="van Westerhoven A.C."/>
            <person name="Mehrabi R."/>
            <person name="Talebi R."/>
            <person name="Steentjes M.B.F."/>
            <person name="Corcolon B."/>
            <person name="Chong P.A."/>
            <person name="Kema G.H.J."/>
            <person name="Seidl M.F."/>
        </authorList>
    </citation>
    <scope>NUCLEOTIDE SEQUENCE [LARGE SCALE GENOMIC DNA]</scope>
    <source>
        <strain evidence="2 3">P124</strain>
    </source>
</reference>
<evidence type="ECO:0000256" key="1">
    <source>
        <dbReference type="SAM" id="MobiDB-lite"/>
    </source>
</evidence>
<accession>A0ABR0EZD2</accession>
<evidence type="ECO:0000313" key="3">
    <source>
        <dbReference type="Proteomes" id="UP001305779"/>
    </source>
</evidence>
<dbReference type="EMBL" id="JAXOVC010000002">
    <property type="protein sequence ID" value="KAK4506168.1"/>
    <property type="molecule type" value="Genomic_DNA"/>
</dbReference>
<sequence>MMFDRGIGGHDIDPAAETGGGPDDAVHTDPAPGQGQDDDHPGEPKNVKPDGNEENDAQPVPAQGSEEQHEGQPDQVEESNHHWGHHDHEPDQTAGAHDDEALETLPDDVPDPEGCECSHSFDGDEEADMEYEYADQKPFTLEEVVDEEAALGEAEARWDEHVE</sequence>
<feature type="compositionally biased region" description="Basic and acidic residues" evidence="1">
    <location>
        <begin position="37"/>
        <end position="51"/>
    </location>
</feature>
<protein>
    <submittedName>
        <fullName evidence="2">Uncharacterized protein</fullName>
    </submittedName>
</protein>